<organism evidence="5 6">
    <name type="scientific">Polycladomyces subterraneus</name>
    <dbReference type="NCBI Taxonomy" id="1016997"/>
    <lineage>
        <taxon>Bacteria</taxon>
        <taxon>Bacillati</taxon>
        <taxon>Bacillota</taxon>
        <taxon>Bacilli</taxon>
        <taxon>Bacillales</taxon>
        <taxon>Thermoactinomycetaceae</taxon>
        <taxon>Polycladomyces</taxon>
    </lineage>
</organism>
<keyword evidence="2" id="KW-0547">Nucleotide-binding</keyword>
<evidence type="ECO:0000259" key="4">
    <source>
        <dbReference type="Pfam" id="PF00437"/>
    </source>
</evidence>
<accession>A0ABT8IQ93</accession>
<comment type="caution">
    <text evidence="5">The sequence shown here is derived from an EMBL/GenBank/DDBJ whole genome shotgun (WGS) entry which is preliminary data.</text>
</comment>
<dbReference type="PANTHER" id="PTHR30258">
    <property type="entry name" value="TYPE II SECRETION SYSTEM PROTEIN GSPE-RELATED"/>
    <property type="match status" value="1"/>
</dbReference>
<sequence>MTIRHRGEKVDVSISTMPTVHGEKVVLRLLRDRPDGWLLAELGMDEPELSRVSRLIARPHGLIVVTGPTGSGKTTTLYAMLRELNRPKTNIVTLEDPVEFQMAGVNQIQIHPKAGFTFAAGLRAVLRQDPNVIMVGEIRDKGLYWRWH</sequence>
<evidence type="ECO:0000256" key="2">
    <source>
        <dbReference type="ARBA" id="ARBA00022741"/>
    </source>
</evidence>
<dbReference type="PANTHER" id="PTHR30258:SF2">
    <property type="entry name" value="COMG OPERON PROTEIN 1"/>
    <property type="match status" value="1"/>
</dbReference>
<dbReference type="EMBL" id="JANRHH010000047">
    <property type="protein sequence ID" value="MDN4594883.1"/>
    <property type="molecule type" value="Genomic_DNA"/>
</dbReference>
<name>A0ABT8IQ93_9BACL</name>
<proteinExistence type="inferred from homology"/>
<dbReference type="InterPro" id="IPR027417">
    <property type="entry name" value="P-loop_NTPase"/>
</dbReference>
<keyword evidence="6" id="KW-1185">Reference proteome</keyword>
<evidence type="ECO:0000313" key="5">
    <source>
        <dbReference type="EMBL" id="MDN4594883.1"/>
    </source>
</evidence>
<feature type="domain" description="Bacterial type II secretion system protein E" evidence="4">
    <location>
        <begin position="2"/>
        <end position="141"/>
    </location>
</feature>
<dbReference type="Pfam" id="PF00437">
    <property type="entry name" value="T2SSE"/>
    <property type="match status" value="1"/>
</dbReference>
<evidence type="ECO:0000256" key="3">
    <source>
        <dbReference type="ARBA" id="ARBA00022840"/>
    </source>
</evidence>
<evidence type="ECO:0000313" key="6">
    <source>
        <dbReference type="Proteomes" id="UP001174196"/>
    </source>
</evidence>
<evidence type="ECO:0000256" key="1">
    <source>
        <dbReference type="ARBA" id="ARBA00006611"/>
    </source>
</evidence>
<dbReference type="SUPFAM" id="SSF52540">
    <property type="entry name" value="P-loop containing nucleoside triphosphate hydrolases"/>
    <property type="match status" value="1"/>
</dbReference>
<reference evidence="5" key="1">
    <citation type="submission" date="2022-08" db="EMBL/GenBank/DDBJ databases">
        <title>Polycladomyces zharkentsis sp. nov., a novel thermophilic CMC and starch-degrading bacterium isolated from a geothermal spring in Kazakhstan.</title>
        <authorList>
            <person name="Mashzhan A."/>
            <person name="Kistaubaeva A."/>
            <person name="Javier-Lopez R."/>
            <person name="Birkeland N.-K."/>
        </authorList>
    </citation>
    <scope>NUCLEOTIDE SEQUENCE</scope>
    <source>
        <strain evidence="5">KSR 13</strain>
    </source>
</reference>
<protein>
    <submittedName>
        <fullName evidence="5">ATPase, T2SS/T4P/T4SS family</fullName>
    </submittedName>
</protein>
<dbReference type="Proteomes" id="UP001174196">
    <property type="component" value="Unassembled WGS sequence"/>
</dbReference>
<gene>
    <name evidence="5" type="ORF">NWF35_13495</name>
</gene>
<dbReference type="InterPro" id="IPR001482">
    <property type="entry name" value="T2SS/T4SS_dom"/>
</dbReference>
<keyword evidence="3" id="KW-0067">ATP-binding</keyword>
<dbReference type="Gene3D" id="3.30.450.90">
    <property type="match status" value="1"/>
</dbReference>
<comment type="similarity">
    <text evidence="1">Belongs to the GSP E family.</text>
</comment>
<dbReference type="Gene3D" id="3.40.50.300">
    <property type="entry name" value="P-loop containing nucleotide triphosphate hydrolases"/>
    <property type="match status" value="1"/>
</dbReference>